<dbReference type="EMBL" id="JBBPBN010000013">
    <property type="protein sequence ID" value="KAK9026814.1"/>
    <property type="molecule type" value="Genomic_DNA"/>
</dbReference>
<evidence type="ECO:0000313" key="1">
    <source>
        <dbReference type="EMBL" id="KAK9026814.1"/>
    </source>
</evidence>
<accession>A0ABR2SPB0</accession>
<reference evidence="1 2" key="1">
    <citation type="journal article" date="2024" name="G3 (Bethesda)">
        <title>Genome assembly of Hibiscus sabdariffa L. provides insights into metabolisms of medicinal natural products.</title>
        <authorList>
            <person name="Kim T."/>
        </authorList>
    </citation>
    <scope>NUCLEOTIDE SEQUENCE [LARGE SCALE GENOMIC DNA]</scope>
    <source>
        <strain evidence="1">TK-2024</strain>
        <tissue evidence="1">Old leaves</tissue>
    </source>
</reference>
<organism evidence="1 2">
    <name type="scientific">Hibiscus sabdariffa</name>
    <name type="common">roselle</name>
    <dbReference type="NCBI Taxonomy" id="183260"/>
    <lineage>
        <taxon>Eukaryota</taxon>
        <taxon>Viridiplantae</taxon>
        <taxon>Streptophyta</taxon>
        <taxon>Embryophyta</taxon>
        <taxon>Tracheophyta</taxon>
        <taxon>Spermatophyta</taxon>
        <taxon>Magnoliopsida</taxon>
        <taxon>eudicotyledons</taxon>
        <taxon>Gunneridae</taxon>
        <taxon>Pentapetalae</taxon>
        <taxon>rosids</taxon>
        <taxon>malvids</taxon>
        <taxon>Malvales</taxon>
        <taxon>Malvaceae</taxon>
        <taxon>Malvoideae</taxon>
        <taxon>Hibiscus</taxon>
    </lineage>
</organism>
<proteinExistence type="predicted"/>
<comment type="caution">
    <text evidence="1">The sequence shown here is derived from an EMBL/GenBank/DDBJ whole genome shotgun (WGS) entry which is preliminary data.</text>
</comment>
<sequence>MVSNANSLRAEAANFFKSLFTVDVWPPNRFPVHGCFPGLSSDATSSLDSVPSDQGIYSALMEMAALKVTAVCPTSIARTVCTPIWRAISNGWNDFLPNIAWSIGNGNAIDFLNDIWVHSLGPLRDHIEDPSLFTGVLSIRDFVTKNGTWNYNALHDLFPLSVVDRILIIKCPEQCDVDDRYMWR</sequence>
<name>A0ABR2SPB0_9ROSI</name>
<gene>
    <name evidence="1" type="ORF">V6N11_039647</name>
</gene>
<protein>
    <submittedName>
        <fullName evidence="1">Uncharacterized protein</fullName>
    </submittedName>
</protein>
<keyword evidence="2" id="KW-1185">Reference proteome</keyword>
<evidence type="ECO:0000313" key="2">
    <source>
        <dbReference type="Proteomes" id="UP001396334"/>
    </source>
</evidence>
<dbReference type="Proteomes" id="UP001396334">
    <property type="component" value="Unassembled WGS sequence"/>
</dbReference>